<feature type="region of interest" description="Disordered" evidence="1">
    <location>
        <begin position="426"/>
        <end position="473"/>
    </location>
</feature>
<accession>A0A138ZXM7</accession>
<gene>
    <name evidence="2" type="ORF">M427DRAFT_150086</name>
</gene>
<evidence type="ECO:0000256" key="1">
    <source>
        <dbReference type="SAM" id="MobiDB-lite"/>
    </source>
</evidence>
<reference evidence="2 3" key="1">
    <citation type="journal article" date="2015" name="Genome Biol. Evol.">
        <title>Phylogenomic analyses indicate that early fungi evolved digesting cell walls of algal ancestors of land plants.</title>
        <authorList>
            <person name="Chang Y."/>
            <person name="Wang S."/>
            <person name="Sekimoto S."/>
            <person name="Aerts A.L."/>
            <person name="Choi C."/>
            <person name="Clum A."/>
            <person name="LaButti K.M."/>
            <person name="Lindquist E.A."/>
            <person name="Yee Ngan C."/>
            <person name="Ohm R.A."/>
            <person name="Salamov A.A."/>
            <person name="Grigoriev I.V."/>
            <person name="Spatafora J.W."/>
            <person name="Berbee M.L."/>
        </authorList>
    </citation>
    <scope>NUCLEOTIDE SEQUENCE [LARGE SCALE GENOMIC DNA]</scope>
    <source>
        <strain evidence="2 3">JEL478</strain>
    </source>
</reference>
<feature type="region of interest" description="Disordered" evidence="1">
    <location>
        <begin position="847"/>
        <end position="894"/>
    </location>
</feature>
<feature type="compositionally biased region" description="Low complexity" evidence="1">
    <location>
        <begin position="107"/>
        <end position="120"/>
    </location>
</feature>
<feature type="compositionally biased region" description="Low complexity" evidence="1">
    <location>
        <begin position="129"/>
        <end position="139"/>
    </location>
</feature>
<protein>
    <submittedName>
        <fullName evidence="2">Uncharacterized protein</fullName>
    </submittedName>
</protein>
<name>A0A138ZXM7_GONPJ</name>
<feature type="compositionally biased region" description="Low complexity" evidence="1">
    <location>
        <begin position="431"/>
        <end position="461"/>
    </location>
</feature>
<organism evidence="2 3">
    <name type="scientific">Gonapodya prolifera (strain JEL478)</name>
    <name type="common">Monoblepharis prolifera</name>
    <dbReference type="NCBI Taxonomy" id="1344416"/>
    <lineage>
        <taxon>Eukaryota</taxon>
        <taxon>Fungi</taxon>
        <taxon>Fungi incertae sedis</taxon>
        <taxon>Chytridiomycota</taxon>
        <taxon>Chytridiomycota incertae sedis</taxon>
        <taxon>Monoblepharidomycetes</taxon>
        <taxon>Monoblepharidales</taxon>
        <taxon>Gonapodyaceae</taxon>
        <taxon>Gonapodya</taxon>
    </lineage>
</organism>
<evidence type="ECO:0000313" key="3">
    <source>
        <dbReference type="Proteomes" id="UP000070544"/>
    </source>
</evidence>
<feature type="compositionally biased region" description="Pro residues" evidence="1">
    <location>
        <begin position="855"/>
        <end position="864"/>
    </location>
</feature>
<feature type="compositionally biased region" description="Basic and acidic residues" evidence="1">
    <location>
        <begin position="727"/>
        <end position="740"/>
    </location>
</feature>
<proteinExistence type="predicted"/>
<keyword evidence="3" id="KW-1185">Reference proteome</keyword>
<sequence>MSSDAHLTHAIAMLTDTYATLRMREDAAARIEATCAASPPEVATPTGDCMISAICDAIGQNLDEYRVSVPLLAALAHLVRSPATQTHDEAAGHVPVPVAVPSPPPRTSTSTPLATSSPRRFVILPPPGTTSTTTTTSSCSSSTSAHRCVTAARILASHPTDVVGLVADVIYEGCVAVSTALTLAGGGYGDTEPRRDVDVDVPAWLARWRYCFDFLAGMTTVLEVDGHGAMHGAACVATYEFEGGSLPSLLAWSMTLLADIISLLTLDTTSHSHSHSPLVGTRDDPERTLPLSMAGEASPIGAFEKAAGVYVVGSPAKTRLLPSLLLSASLLRCDHSYFCVTGCSSDDTSAAPKSLPPLDSTFHVAFERLKTDPALAPRDVQRHAQKRCRAWNDVPGSAAAWRTAVNKIAQEVSLPTVPQVPQLPVPPVPRPTAHLSHLPPRPSSPHTGRLPSLSLSLTSLSGIPDEGGGGRLAKRGSALLYKEDDIEGEAMTLMAEQWTRFLAAVEHVGTSNTPHYTGRRSADYSGAIDATRALVRRLLADPTASRSVCGALRHRLKSLLASRGPLDVAETALAVREVTCTLDALLHCPGDTYDGAMLAVATLMIGPRLVDVLQNQESESVTAQSTVTALQTVVMVSEEWLAVWLGRERDPQSGDAKGGPWRARPTAWSHVPRLVELMLQLCRRMGPRKNESQTNSNELEEFGSVLGLVRAVFDVIEEAVVSMQDQVPRRPNSDEAKPRSYGDIPWSQRRTESDPLVAAGTKGPTESRVAEWVNKSLLSYISSLESLRKVSANESCSHSAHILDLVKVHCHRLKTKATGEQQQPQRLTSSMSVIPRIRSPRARIMTGSKEALSPENPPANPPIPQLGRGEPFKPLPRISPATQLKGRPVGVVGL</sequence>
<dbReference type="EMBL" id="KQ965881">
    <property type="protein sequence ID" value="KXS09201.1"/>
    <property type="molecule type" value="Genomic_DNA"/>
</dbReference>
<evidence type="ECO:0000313" key="2">
    <source>
        <dbReference type="EMBL" id="KXS09201.1"/>
    </source>
</evidence>
<dbReference type="AlphaFoldDB" id="A0A138ZXM7"/>
<feature type="region of interest" description="Disordered" evidence="1">
    <location>
        <begin position="725"/>
        <end position="762"/>
    </location>
</feature>
<feature type="region of interest" description="Disordered" evidence="1">
    <location>
        <begin position="86"/>
        <end position="139"/>
    </location>
</feature>
<dbReference type="Proteomes" id="UP000070544">
    <property type="component" value="Unassembled WGS sequence"/>
</dbReference>